<dbReference type="CDD" id="cd00821">
    <property type="entry name" value="PH"/>
    <property type="match status" value="1"/>
</dbReference>
<name>A0AAD5Y0U2_9FUNG</name>
<dbReference type="PANTHER" id="PTHR23149:SF27">
    <property type="entry name" value="PIN2_TERF1-INTERACTING TELOMERASE INHIBITOR 1"/>
    <property type="match status" value="1"/>
</dbReference>
<dbReference type="GO" id="GO:0010521">
    <property type="term" value="F:telomerase inhibitor activity"/>
    <property type="evidence" value="ECO:0007669"/>
    <property type="project" value="TreeGrafter"/>
</dbReference>
<feature type="compositionally biased region" description="Polar residues" evidence="1">
    <location>
        <begin position="412"/>
        <end position="421"/>
    </location>
</feature>
<dbReference type="Pfam" id="PF01585">
    <property type="entry name" value="G-patch"/>
    <property type="match status" value="1"/>
</dbReference>
<evidence type="ECO:0000313" key="4">
    <source>
        <dbReference type="Proteomes" id="UP001210925"/>
    </source>
</evidence>
<dbReference type="GO" id="GO:0003676">
    <property type="term" value="F:nucleic acid binding"/>
    <property type="evidence" value="ECO:0007669"/>
    <property type="project" value="InterPro"/>
</dbReference>
<protein>
    <recommendedName>
        <fullName evidence="2">G-patch domain-containing protein</fullName>
    </recommendedName>
</protein>
<organism evidence="3 4">
    <name type="scientific">Boothiomyces macroporosus</name>
    <dbReference type="NCBI Taxonomy" id="261099"/>
    <lineage>
        <taxon>Eukaryota</taxon>
        <taxon>Fungi</taxon>
        <taxon>Fungi incertae sedis</taxon>
        <taxon>Chytridiomycota</taxon>
        <taxon>Chytridiomycota incertae sedis</taxon>
        <taxon>Chytridiomycetes</taxon>
        <taxon>Rhizophydiales</taxon>
        <taxon>Terramycetaceae</taxon>
        <taxon>Boothiomyces</taxon>
    </lineage>
</organism>
<dbReference type="InterPro" id="IPR050656">
    <property type="entry name" value="PINX1"/>
</dbReference>
<feature type="domain" description="G-patch" evidence="2">
    <location>
        <begin position="25"/>
        <end position="71"/>
    </location>
</feature>
<gene>
    <name evidence="3" type="ORF">HK103_001033</name>
</gene>
<feature type="region of interest" description="Disordered" evidence="1">
    <location>
        <begin position="1"/>
        <end position="24"/>
    </location>
</feature>
<feature type="compositionally biased region" description="Basic and acidic residues" evidence="1">
    <location>
        <begin position="211"/>
        <end position="240"/>
    </location>
</feature>
<dbReference type="SMART" id="SM00443">
    <property type="entry name" value="G_patch"/>
    <property type="match status" value="1"/>
</dbReference>
<comment type="caution">
    <text evidence="3">The sequence shown here is derived from an EMBL/GenBank/DDBJ whole genome shotgun (WGS) entry which is preliminary data.</text>
</comment>
<dbReference type="GO" id="GO:0005730">
    <property type="term" value="C:nucleolus"/>
    <property type="evidence" value="ECO:0007669"/>
    <property type="project" value="TreeGrafter"/>
</dbReference>
<proteinExistence type="predicted"/>
<dbReference type="Proteomes" id="UP001210925">
    <property type="component" value="Unassembled WGS sequence"/>
</dbReference>
<keyword evidence="4" id="KW-1185">Reference proteome</keyword>
<feature type="region of interest" description="Disordered" evidence="1">
    <location>
        <begin position="408"/>
        <end position="436"/>
    </location>
</feature>
<sequence>MGLAGPRQKQRITADPRNKNWTEDKGAIGFKMLEKMGWSEGKGLGSDETGRQTNIKVSLKTNNWGIGADAKTSDNWLENTFALDDMFKNMSSDQVFIMPEPEAKEAPVISSRHLDGEKLVVEKEKEAQDQPLHIVDGLQTVSTGTDIKDYFAQKMASKGINFQSLLSGKDIPSLAQDSPVTSEKKEPLEEVSEESVEKKSTNKKSKKKPKESKESKEKSKDKSKKKEKEKLRKVKGDKVSKKSKKEKRWLNVKRNLLTQKRLVTLCAPVNINDVQKVFETLTDKFAPVHLKSIPWLGYIASAAAKRIPVIIIATEHQEEEPIFVHLDTSMVVSDEVKLGKPCTFEIAVGLKLIRFSCPTSLEYQDWMDALQLAYDLVFVNAPQPKNSNSWIKDLPEVHNTFTKKKLPDIPTVATSSNNTDRSVYRNPKYNTDPNSPYVSTPIADDDSFYFQSVEGPFPSIKDDYF</sequence>
<evidence type="ECO:0000313" key="3">
    <source>
        <dbReference type="EMBL" id="KAJ3253023.1"/>
    </source>
</evidence>
<feature type="compositionally biased region" description="Basic residues" evidence="1">
    <location>
        <begin position="201"/>
        <end position="210"/>
    </location>
</feature>
<dbReference type="InterPro" id="IPR000467">
    <property type="entry name" value="G_patch_dom"/>
</dbReference>
<feature type="compositionally biased region" description="Basic and acidic residues" evidence="1">
    <location>
        <begin position="12"/>
        <end position="24"/>
    </location>
</feature>
<feature type="region of interest" description="Disordered" evidence="1">
    <location>
        <begin position="172"/>
        <end position="246"/>
    </location>
</feature>
<accession>A0AAD5Y0U2</accession>
<evidence type="ECO:0000259" key="2">
    <source>
        <dbReference type="PROSITE" id="PS50174"/>
    </source>
</evidence>
<dbReference type="EMBL" id="JADGKB010000122">
    <property type="protein sequence ID" value="KAJ3253023.1"/>
    <property type="molecule type" value="Genomic_DNA"/>
</dbReference>
<dbReference type="PROSITE" id="PS50174">
    <property type="entry name" value="G_PATCH"/>
    <property type="match status" value="1"/>
</dbReference>
<dbReference type="PANTHER" id="PTHR23149">
    <property type="entry name" value="G PATCH DOMAIN CONTAINING PROTEIN"/>
    <property type="match status" value="1"/>
</dbReference>
<dbReference type="SUPFAM" id="SSF50729">
    <property type="entry name" value="PH domain-like"/>
    <property type="match status" value="1"/>
</dbReference>
<evidence type="ECO:0000256" key="1">
    <source>
        <dbReference type="SAM" id="MobiDB-lite"/>
    </source>
</evidence>
<reference evidence="3" key="1">
    <citation type="submission" date="2020-05" db="EMBL/GenBank/DDBJ databases">
        <title>Phylogenomic resolution of chytrid fungi.</title>
        <authorList>
            <person name="Stajich J.E."/>
            <person name="Amses K."/>
            <person name="Simmons R."/>
            <person name="Seto K."/>
            <person name="Myers J."/>
            <person name="Bonds A."/>
            <person name="Quandt C.A."/>
            <person name="Barry K."/>
            <person name="Liu P."/>
            <person name="Grigoriev I."/>
            <person name="Longcore J.E."/>
            <person name="James T.Y."/>
        </authorList>
    </citation>
    <scope>NUCLEOTIDE SEQUENCE</scope>
    <source>
        <strain evidence="3">PLAUS21</strain>
    </source>
</reference>
<dbReference type="AlphaFoldDB" id="A0AAD5Y0U2"/>